<dbReference type="EMBL" id="FRAE01000037">
    <property type="protein sequence ID" value="SHK14051.1"/>
    <property type="molecule type" value="Genomic_DNA"/>
</dbReference>
<sequence>MPVQAKQLNFSNISSDFEKFFNQNQYNLLSMLNHFFDISDFIPLSFYQKYYSNFGRKRNFSLESMINAFI</sequence>
<reference evidence="1" key="2">
    <citation type="submission" date="2016-11" db="EMBL/GenBank/DDBJ databases">
        <authorList>
            <person name="Jaros S."/>
            <person name="Januszkiewicz K."/>
            <person name="Wedrychowicz H."/>
        </authorList>
    </citation>
    <scope>NUCLEOTIDE SEQUENCE [LARGE SCALE GENOMIC DNA]</scope>
    <source>
        <strain evidence="1">DSM 15518</strain>
    </source>
</reference>
<keyword evidence="3" id="KW-1185">Reference proteome</keyword>
<proteinExistence type="predicted"/>
<dbReference type="EMBL" id="FRAE01000034">
    <property type="protein sequence ID" value="SHK11403.1"/>
    <property type="molecule type" value="Genomic_DNA"/>
</dbReference>
<evidence type="ECO:0000313" key="2">
    <source>
        <dbReference type="EMBL" id="SHK14051.1"/>
    </source>
</evidence>
<protein>
    <submittedName>
        <fullName evidence="1">Uncharacterized protein</fullName>
    </submittedName>
</protein>
<organism evidence="1 3">
    <name type="scientific">Tepidibacter formicigenes DSM 15518</name>
    <dbReference type="NCBI Taxonomy" id="1123349"/>
    <lineage>
        <taxon>Bacteria</taxon>
        <taxon>Bacillati</taxon>
        <taxon>Bacillota</taxon>
        <taxon>Clostridia</taxon>
        <taxon>Peptostreptococcales</taxon>
        <taxon>Peptostreptococcaceae</taxon>
        <taxon>Tepidibacter</taxon>
    </lineage>
</organism>
<reference evidence="3" key="1">
    <citation type="submission" date="2016-11" db="EMBL/GenBank/DDBJ databases">
        <authorList>
            <person name="Varghese N."/>
            <person name="Submissions S."/>
        </authorList>
    </citation>
    <scope>NUCLEOTIDE SEQUENCE [LARGE SCALE GENOMIC DNA]</scope>
    <source>
        <strain evidence="3">DSM 15518</strain>
    </source>
</reference>
<name>A0A1M6PTW8_9FIRM</name>
<feature type="non-terminal residue" evidence="1">
    <location>
        <position position="70"/>
    </location>
</feature>
<accession>A0A1M6PTW8</accession>
<gene>
    <name evidence="1" type="ORF">SAMN02744037_01658</name>
    <name evidence="2" type="ORF">SAMN02744037_01715</name>
</gene>
<dbReference type="Proteomes" id="UP000242497">
    <property type="component" value="Unassembled WGS sequence"/>
</dbReference>
<evidence type="ECO:0000313" key="3">
    <source>
        <dbReference type="Proteomes" id="UP000242497"/>
    </source>
</evidence>
<evidence type="ECO:0000313" key="1">
    <source>
        <dbReference type="EMBL" id="SHK11403.1"/>
    </source>
</evidence>
<dbReference type="AlphaFoldDB" id="A0A1M6PTW8"/>